<dbReference type="GO" id="GO:0016757">
    <property type="term" value="F:glycosyltransferase activity"/>
    <property type="evidence" value="ECO:0007669"/>
    <property type="project" value="InterPro"/>
</dbReference>
<dbReference type="InterPro" id="IPR001296">
    <property type="entry name" value="Glyco_trans_1"/>
</dbReference>
<evidence type="ECO:0000313" key="3">
    <source>
        <dbReference type="Proteomes" id="UP000295714"/>
    </source>
</evidence>
<accession>A0A4V2PU22</accession>
<dbReference type="Proteomes" id="UP000295714">
    <property type="component" value="Unassembled WGS sequence"/>
</dbReference>
<dbReference type="OrthoDB" id="139410at2"/>
<reference evidence="2 3" key="1">
    <citation type="journal article" date="2015" name="Stand. Genomic Sci.">
        <title>Genomic Encyclopedia of Bacterial and Archaeal Type Strains, Phase III: the genomes of soil and plant-associated and newly described type strains.</title>
        <authorList>
            <person name="Whitman W.B."/>
            <person name="Woyke T."/>
            <person name="Klenk H.P."/>
            <person name="Zhou Y."/>
            <person name="Lilburn T.G."/>
            <person name="Beck B.J."/>
            <person name="De Vos P."/>
            <person name="Vandamme P."/>
            <person name="Eisen J.A."/>
            <person name="Garrity G."/>
            <person name="Hugenholtz P."/>
            <person name="Kyrpides N.C."/>
        </authorList>
    </citation>
    <scope>NUCLEOTIDE SEQUENCE [LARGE SCALE GENOMIC DNA]</scope>
    <source>
        <strain evidence="2 3">CECT 8445</strain>
    </source>
</reference>
<evidence type="ECO:0000259" key="1">
    <source>
        <dbReference type="Pfam" id="PF00534"/>
    </source>
</evidence>
<dbReference type="SUPFAM" id="SSF53756">
    <property type="entry name" value="UDP-Glycosyltransferase/glycogen phosphorylase"/>
    <property type="match status" value="1"/>
</dbReference>
<proteinExistence type="predicted"/>
<evidence type="ECO:0000313" key="2">
    <source>
        <dbReference type="EMBL" id="TCK68841.1"/>
    </source>
</evidence>
<keyword evidence="3" id="KW-1185">Reference proteome</keyword>
<feature type="domain" description="Glycosyl transferase family 1" evidence="1">
    <location>
        <begin position="157"/>
        <end position="315"/>
    </location>
</feature>
<keyword evidence="2" id="KW-0808">Transferase</keyword>
<name>A0A4V2PU22_9FLAO</name>
<dbReference type="PANTHER" id="PTHR12526">
    <property type="entry name" value="GLYCOSYLTRANSFERASE"/>
    <property type="match status" value="1"/>
</dbReference>
<dbReference type="Pfam" id="PF00534">
    <property type="entry name" value="Glycos_transf_1"/>
    <property type="match status" value="1"/>
</dbReference>
<protein>
    <submittedName>
        <fullName evidence="2">Glycosyltransferase involved in cell wall biosynthesis</fullName>
    </submittedName>
</protein>
<comment type="caution">
    <text evidence="2">The sequence shown here is derived from an EMBL/GenBank/DDBJ whole genome shotgun (WGS) entry which is preliminary data.</text>
</comment>
<organism evidence="2 3">
    <name type="scientific">Winogradskyella wandonensis</name>
    <dbReference type="NCBI Taxonomy" id="1442586"/>
    <lineage>
        <taxon>Bacteria</taxon>
        <taxon>Pseudomonadati</taxon>
        <taxon>Bacteroidota</taxon>
        <taxon>Flavobacteriia</taxon>
        <taxon>Flavobacteriales</taxon>
        <taxon>Flavobacteriaceae</taxon>
        <taxon>Winogradskyella</taxon>
    </lineage>
</organism>
<sequence length="337" mass="38436">MKNLLYIGNNLKTPKSNLSTIQVLGKRLEQEGHSFRYASSYRNTGLRLVSMLWNCLRYSRWADAVLIDTYSTRNFYYALLCSQLCRLLGVPYLPILHGGNLPKRLKDYPKLSQLIFKYSYKNISPSLYMKDQFKDFGFDSDYIPNAIQLKNYEVVPKSLDSIRLLWVRSFSKIYNPEMAIHVLKALQDKGYPAELCMVGPDVDGSLKTVKTMAKEIGVFPTFTGKLSKAQWITLSKGYTIFINTANFDNMPVSVIEAMALGFPIVSTNVGGMPNLIEDGRYGFLVDKGDVNAMTNAILRIFEDNQLQQDFSAEARLKAESLDWNTIKLKWYQILKSV</sequence>
<dbReference type="AlphaFoldDB" id="A0A4V2PU22"/>
<dbReference type="RefSeq" id="WP_132702951.1">
    <property type="nucleotide sequence ID" value="NZ_SMGI01000001.1"/>
</dbReference>
<gene>
    <name evidence="2" type="ORF">DFQ05_0351</name>
</gene>
<dbReference type="Gene3D" id="3.40.50.2000">
    <property type="entry name" value="Glycogen Phosphorylase B"/>
    <property type="match status" value="2"/>
</dbReference>
<dbReference type="EMBL" id="SMGI01000001">
    <property type="protein sequence ID" value="TCK68841.1"/>
    <property type="molecule type" value="Genomic_DNA"/>
</dbReference>
<dbReference type="CDD" id="cd03801">
    <property type="entry name" value="GT4_PimA-like"/>
    <property type="match status" value="1"/>
</dbReference>